<evidence type="ECO:0000313" key="7">
    <source>
        <dbReference type="Proteomes" id="UP001199469"/>
    </source>
</evidence>
<dbReference type="PANTHER" id="PTHR40761:SF1">
    <property type="entry name" value="CONSERVED INTEGRAL MEMBRANE ALANINE VALINE AND LEUCINE RICH PROTEIN-RELATED"/>
    <property type="match status" value="1"/>
</dbReference>
<comment type="subcellular location">
    <subcellularLocation>
        <location evidence="1">Membrane</location>
        <topology evidence="1">Multi-pass membrane protein</topology>
    </subcellularLocation>
</comment>
<name>A0ABS8P6Y0_9PSEU</name>
<feature type="transmembrane region" description="Helical" evidence="5">
    <location>
        <begin position="84"/>
        <end position="105"/>
    </location>
</feature>
<dbReference type="NCBIfam" id="NF038012">
    <property type="entry name" value="DMT_1"/>
    <property type="match status" value="1"/>
</dbReference>
<dbReference type="RefSeq" id="WP_230733501.1">
    <property type="nucleotide sequence ID" value="NZ_JAJNDB010000002.1"/>
</dbReference>
<feature type="transmembrane region" description="Helical" evidence="5">
    <location>
        <begin position="240"/>
        <end position="261"/>
    </location>
</feature>
<organism evidence="6 7">
    <name type="scientific">Actinomycetospora endophytica</name>
    <dbReference type="NCBI Taxonomy" id="2291215"/>
    <lineage>
        <taxon>Bacteria</taxon>
        <taxon>Bacillati</taxon>
        <taxon>Actinomycetota</taxon>
        <taxon>Actinomycetes</taxon>
        <taxon>Pseudonocardiales</taxon>
        <taxon>Pseudonocardiaceae</taxon>
        <taxon>Actinomycetospora</taxon>
    </lineage>
</organism>
<evidence type="ECO:0000256" key="5">
    <source>
        <dbReference type="SAM" id="Phobius"/>
    </source>
</evidence>
<dbReference type="EMBL" id="JAJNDB010000002">
    <property type="protein sequence ID" value="MCD2194010.1"/>
    <property type="molecule type" value="Genomic_DNA"/>
</dbReference>
<feature type="transmembrane region" description="Helical" evidence="5">
    <location>
        <begin position="148"/>
        <end position="169"/>
    </location>
</feature>
<dbReference type="Pfam" id="PF05653">
    <property type="entry name" value="Mg_trans_NIPA"/>
    <property type="match status" value="1"/>
</dbReference>
<sequence>MRPPAPGPPFESHPVAAVLLALCSAFLYALAAALQRLATSRAANEGTHPRDGRAFFGALARMPLWWTGLASMGCGAAVHVVALGLGSVTLVQPVGVLALVLALPLDARLEHRTIRRAEWASAALLVAGLAGLLTLAPHHGETRQAGTGGLVATALAAAAALVAIALVGNRLGWRSRAVSRAAGAGLCAGVTSGLVRPVLHGLHRGPLDAGVVVAGIAVLVLPVIGVLLLQLAYRDGGLDAGLATQTTIDPVVAGLIGILVLDERFEGGVTGAGFAVLCAAVTVVGLVALIRAGPTPAHGPG</sequence>
<feature type="transmembrane region" description="Helical" evidence="5">
    <location>
        <begin position="211"/>
        <end position="233"/>
    </location>
</feature>
<evidence type="ECO:0000313" key="6">
    <source>
        <dbReference type="EMBL" id="MCD2194010.1"/>
    </source>
</evidence>
<feature type="transmembrane region" description="Helical" evidence="5">
    <location>
        <begin position="15"/>
        <end position="34"/>
    </location>
</feature>
<dbReference type="Proteomes" id="UP001199469">
    <property type="component" value="Unassembled WGS sequence"/>
</dbReference>
<feature type="transmembrane region" description="Helical" evidence="5">
    <location>
        <begin position="55"/>
        <end position="78"/>
    </location>
</feature>
<feature type="transmembrane region" description="Helical" evidence="5">
    <location>
        <begin position="117"/>
        <end position="136"/>
    </location>
</feature>
<keyword evidence="4 5" id="KW-0472">Membrane</keyword>
<evidence type="ECO:0000256" key="1">
    <source>
        <dbReference type="ARBA" id="ARBA00004141"/>
    </source>
</evidence>
<dbReference type="InterPro" id="IPR008521">
    <property type="entry name" value="Mg_trans_NIPA"/>
</dbReference>
<dbReference type="PANTHER" id="PTHR40761">
    <property type="entry name" value="CONSERVED INTEGRAL MEMBRANE ALANINE VALINE AND LEUCINE RICH PROTEIN-RELATED"/>
    <property type="match status" value="1"/>
</dbReference>
<proteinExistence type="predicted"/>
<feature type="transmembrane region" description="Helical" evidence="5">
    <location>
        <begin position="267"/>
        <end position="290"/>
    </location>
</feature>
<keyword evidence="3 5" id="KW-1133">Transmembrane helix</keyword>
<evidence type="ECO:0000256" key="3">
    <source>
        <dbReference type="ARBA" id="ARBA00022989"/>
    </source>
</evidence>
<protein>
    <submittedName>
        <fullName evidence="6">DMT family transporter</fullName>
    </submittedName>
</protein>
<reference evidence="6 7" key="1">
    <citation type="submission" date="2021-11" db="EMBL/GenBank/DDBJ databases">
        <title>Draft genome sequence of Actinomycetospora sp. SF1 isolated from the rhizosphere soil.</title>
        <authorList>
            <person name="Duangmal K."/>
            <person name="Chantavorakit T."/>
        </authorList>
    </citation>
    <scope>NUCLEOTIDE SEQUENCE [LARGE SCALE GENOMIC DNA]</scope>
    <source>
        <strain evidence="6 7">TBRC 5722</strain>
    </source>
</reference>
<accession>A0ABS8P6Y0</accession>
<keyword evidence="7" id="KW-1185">Reference proteome</keyword>
<evidence type="ECO:0000256" key="2">
    <source>
        <dbReference type="ARBA" id="ARBA00022692"/>
    </source>
</evidence>
<keyword evidence="2 5" id="KW-0812">Transmembrane</keyword>
<evidence type="ECO:0000256" key="4">
    <source>
        <dbReference type="ARBA" id="ARBA00023136"/>
    </source>
</evidence>
<comment type="caution">
    <text evidence="6">The sequence shown here is derived from an EMBL/GenBank/DDBJ whole genome shotgun (WGS) entry which is preliminary data.</text>
</comment>
<gene>
    <name evidence="6" type="ORF">LQ327_11555</name>
</gene>